<comment type="caution">
    <text evidence="1">The sequence shown here is derived from an EMBL/GenBank/DDBJ whole genome shotgun (WGS) entry which is preliminary data.</text>
</comment>
<proteinExistence type="predicted"/>
<organism evidence="1 2">
    <name type="scientific">Popillia japonica</name>
    <name type="common">Japanese beetle</name>
    <dbReference type="NCBI Taxonomy" id="7064"/>
    <lineage>
        <taxon>Eukaryota</taxon>
        <taxon>Metazoa</taxon>
        <taxon>Ecdysozoa</taxon>
        <taxon>Arthropoda</taxon>
        <taxon>Hexapoda</taxon>
        <taxon>Insecta</taxon>
        <taxon>Pterygota</taxon>
        <taxon>Neoptera</taxon>
        <taxon>Endopterygota</taxon>
        <taxon>Coleoptera</taxon>
        <taxon>Polyphaga</taxon>
        <taxon>Scarabaeiformia</taxon>
        <taxon>Scarabaeidae</taxon>
        <taxon>Rutelinae</taxon>
        <taxon>Popillia</taxon>
    </lineage>
</organism>
<keyword evidence="2" id="KW-1185">Reference proteome</keyword>
<evidence type="ECO:0000313" key="1">
    <source>
        <dbReference type="EMBL" id="KAK9743648.1"/>
    </source>
</evidence>
<reference evidence="1 2" key="1">
    <citation type="journal article" date="2024" name="BMC Genomics">
        <title>De novo assembly and annotation of Popillia japonica's genome with initial clues to its potential as an invasive pest.</title>
        <authorList>
            <person name="Cucini C."/>
            <person name="Boschi S."/>
            <person name="Funari R."/>
            <person name="Cardaioli E."/>
            <person name="Iannotti N."/>
            <person name="Marturano G."/>
            <person name="Paoli F."/>
            <person name="Bruttini M."/>
            <person name="Carapelli A."/>
            <person name="Frati F."/>
            <person name="Nardi F."/>
        </authorList>
    </citation>
    <scope>NUCLEOTIDE SEQUENCE [LARGE SCALE GENOMIC DNA]</scope>
    <source>
        <strain evidence="1">DMR45628</strain>
    </source>
</reference>
<name>A0AAW1M3P5_POPJA</name>
<sequence>MGVGGGTEVVAVDAFNSQYPIEISPYHSNLGVFLQKHFGCSKLLAKNGILTQNLNFFSLDDAIKEEVLYLDHETWLLVDKSGFGETFCYQYLEDEATIGDDVEGLYSVSKHYDHPCSKITYYKYLWWKSKLFNENNVGTSKGNHHHIRLNWSEFQK</sequence>
<dbReference type="AlphaFoldDB" id="A0AAW1M3P5"/>
<protein>
    <submittedName>
        <fullName evidence="1">Uncharacterized protein</fullName>
    </submittedName>
</protein>
<dbReference type="Proteomes" id="UP001458880">
    <property type="component" value="Unassembled WGS sequence"/>
</dbReference>
<accession>A0AAW1M3P5</accession>
<dbReference type="EMBL" id="JASPKY010000067">
    <property type="protein sequence ID" value="KAK9743648.1"/>
    <property type="molecule type" value="Genomic_DNA"/>
</dbReference>
<evidence type="ECO:0000313" key="2">
    <source>
        <dbReference type="Proteomes" id="UP001458880"/>
    </source>
</evidence>
<gene>
    <name evidence="1" type="ORF">QE152_g8442</name>
</gene>